<keyword evidence="3 6" id="KW-0963">Cytoplasm</keyword>
<dbReference type="SUPFAM" id="SSF50978">
    <property type="entry name" value="WD40 repeat-like"/>
    <property type="match status" value="1"/>
</dbReference>
<dbReference type="GO" id="GO:0031084">
    <property type="term" value="C:BLOC-2 complex"/>
    <property type="evidence" value="ECO:0007669"/>
    <property type="project" value="UniProtKB-UniRule"/>
</dbReference>
<comment type="caution">
    <text evidence="9">The sequence shown here is derived from an EMBL/GenBank/DDBJ whole genome shotgun (WGS) entry which is preliminary data.</text>
</comment>
<proteinExistence type="inferred from homology"/>
<dbReference type="PANTHER" id="PTHR23287:SF18">
    <property type="entry name" value="BLOC-2 COMPLEX MEMBER HPS5"/>
    <property type="match status" value="1"/>
</dbReference>
<dbReference type="InterPro" id="IPR035431">
    <property type="entry name" value="HPS5"/>
</dbReference>
<dbReference type="GO" id="GO:0005829">
    <property type="term" value="C:cytosol"/>
    <property type="evidence" value="ECO:0007669"/>
    <property type="project" value="UniProtKB-SubCell"/>
</dbReference>
<dbReference type="Gene3D" id="2.130.10.10">
    <property type="entry name" value="YVTN repeat-like/Quinoprotein amine dehydrogenase"/>
    <property type="match status" value="1"/>
</dbReference>
<dbReference type="InterPro" id="IPR056499">
    <property type="entry name" value="Beta-prop_HPS5-like"/>
</dbReference>
<evidence type="ECO:0000313" key="10">
    <source>
        <dbReference type="Proteomes" id="UP000050525"/>
    </source>
</evidence>
<feature type="domain" description="HPS5 TPR" evidence="8">
    <location>
        <begin position="710"/>
        <end position="1058"/>
    </location>
</feature>
<evidence type="ECO:0000259" key="8">
    <source>
        <dbReference type="Pfam" id="PF23758"/>
    </source>
</evidence>
<gene>
    <name evidence="9" type="primary">HPS5</name>
    <name evidence="9" type="ORF">Y1Q_0000721</name>
</gene>
<evidence type="ECO:0000256" key="5">
    <source>
        <dbReference type="ARBA" id="ARBA00057536"/>
    </source>
</evidence>
<evidence type="ECO:0000256" key="6">
    <source>
        <dbReference type="PIRNR" id="PIRNR037475"/>
    </source>
</evidence>
<comment type="subcellular location">
    <subcellularLocation>
        <location evidence="1 6">Cytoplasm</location>
        <location evidence="1 6">Cytosol</location>
    </subcellularLocation>
</comment>
<dbReference type="Pfam" id="PF23756">
    <property type="entry name" value="Beta-prop_HPS5"/>
    <property type="match status" value="1"/>
</dbReference>
<keyword evidence="4" id="KW-0597">Phosphoprotein</keyword>
<organism evidence="9 10">
    <name type="scientific">Alligator mississippiensis</name>
    <name type="common">American alligator</name>
    <dbReference type="NCBI Taxonomy" id="8496"/>
    <lineage>
        <taxon>Eukaryota</taxon>
        <taxon>Metazoa</taxon>
        <taxon>Chordata</taxon>
        <taxon>Craniata</taxon>
        <taxon>Vertebrata</taxon>
        <taxon>Euteleostomi</taxon>
        <taxon>Archelosauria</taxon>
        <taxon>Archosauria</taxon>
        <taxon>Crocodylia</taxon>
        <taxon>Alligatoridae</taxon>
        <taxon>Alligatorinae</taxon>
        <taxon>Alligator</taxon>
    </lineage>
</organism>
<dbReference type="eggNOG" id="KOG3621">
    <property type="taxonomic scope" value="Eukaryota"/>
</dbReference>
<comment type="function">
    <text evidence="5">May regulate the synthesis and function of lysosomes and of highly specialized organelles, such as melanosomes and platelet dense granules. Regulates intracellular vesicular trafficking in fibroblasts. May be involved in the regulation of general functions of integrins.</text>
</comment>
<dbReference type="Proteomes" id="UP000050525">
    <property type="component" value="Unassembled WGS sequence"/>
</dbReference>
<reference evidence="9 10" key="1">
    <citation type="journal article" date="2012" name="Genome Biol.">
        <title>Sequencing three crocodilian genomes to illuminate the evolution of archosaurs and amniotes.</title>
        <authorList>
            <person name="St John J.A."/>
            <person name="Braun E.L."/>
            <person name="Isberg S.R."/>
            <person name="Miles L.G."/>
            <person name="Chong A.Y."/>
            <person name="Gongora J."/>
            <person name="Dalzell P."/>
            <person name="Moran C."/>
            <person name="Bed'hom B."/>
            <person name="Abzhanov A."/>
            <person name="Burgess S.C."/>
            <person name="Cooksey A.M."/>
            <person name="Castoe T.A."/>
            <person name="Crawford N.G."/>
            <person name="Densmore L.D."/>
            <person name="Drew J.C."/>
            <person name="Edwards S.V."/>
            <person name="Faircloth B.C."/>
            <person name="Fujita M.K."/>
            <person name="Greenwold M.J."/>
            <person name="Hoffmann F.G."/>
            <person name="Howard J.M."/>
            <person name="Iguchi T."/>
            <person name="Janes D.E."/>
            <person name="Khan S.Y."/>
            <person name="Kohno S."/>
            <person name="de Koning A.J."/>
            <person name="Lance S.L."/>
            <person name="McCarthy F.M."/>
            <person name="McCormack J.E."/>
            <person name="Merchant M.E."/>
            <person name="Peterson D.G."/>
            <person name="Pollock D.D."/>
            <person name="Pourmand N."/>
            <person name="Raney B.J."/>
            <person name="Roessler K.A."/>
            <person name="Sanford J.R."/>
            <person name="Sawyer R.H."/>
            <person name="Schmidt C.J."/>
            <person name="Triplett E.W."/>
            <person name="Tuberville T.D."/>
            <person name="Venegas-Anaya M."/>
            <person name="Howard J.T."/>
            <person name="Jarvis E.D."/>
            <person name="Guillette L.J.Jr."/>
            <person name="Glenn T.C."/>
            <person name="Green R.E."/>
            <person name="Ray D.A."/>
        </authorList>
    </citation>
    <scope>NUCLEOTIDE SEQUENCE [LARGE SCALE GENOMIC DNA]</scope>
    <source>
        <strain evidence="9">KSC_2009_1</strain>
    </source>
</reference>
<dbReference type="InterPro" id="IPR015943">
    <property type="entry name" value="WD40/YVTN_repeat-like_dom_sf"/>
</dbReference>
<keyword evidence="10" id="KW-1185">Reference proteome</keyword>
<dbReference type="PANTHER" id="PTHR23287">
    <property type="entry name" value="RUBY-EYE2-LIKE PROTEIN"/>
    <property type="match status" value="1"/>
</dbReference>
<protein>
    <recommendedName>
        <fullName evidence="6">Hermansky-Pudlak syndrome 5 protein homolog</fullName>
    </recommendedName>
</protein>
<dbReference type="InterPro" id="IPR036322">
    <property type="entry name" value="WD40_repeat_dom_sf"/>
</dbReference>
<dbReference type="FunFam" id="2.130.10.10:FF:000358">
    <property type="entry name" value="Hermansky-Pudlak syndrome 5 protein homolog"/>
    <property type="match status" value="1"/>
</dbReference>
<evidence type="ECO:0000256" key="1">
    <source>
        <dbReference type="ARBA" id="ARBA00004514"/>
    </source>
</evidence>
<feature type="domain" description="HPS5-like beta-propeller" evidence="7">
    <location>
        <begin position="10"/>
        <end position="341"/>
    </location>
</feature>
<dbReference type="InterPro" id="IPR056445">
    <property type="entry name" value="TPR_HPS5"/>
</dbReference>
<comment type="subunit">
    <text evidence="6">Component of the biogenesis of lysosome-related organelles complex-2 (or BLOC2) composed of HPS3, HPS5 and HPS6.</text>
</comment>
<name>A0A151MC52_ALLMI</name>
<dbReference type="Pfam" id="PF23758">
    <property type="entry name" value="TPR_HPS5"/>
    <property type="match status" value="1"/>
</dbReference>
<accession>A0A151MC52</accession>
<evidence type="ECO:0000313" key="9">
    <source>
        <dbReference type="EMBL" id="KYO22118.1"/>
    </source>
</evidence>
<comment type="similarity">
    <text evidence="2 6">Belongs to the HPS5 family.</text>
</comment>
<evidence type="ECO:0000256" key="2">
    <source>
        <dbReference type="ARBA" id="ARBA00010697"/>
    </source>
</evidence>
<sequence>MIPESCSHVLAEFECLDPLLSALRLDSSRLKCTCIAASRKWLALGSSGGGLNLIQKEGWKQRLFLTHKEGAISQVSCCLHDEDYVAVATSQGLVVVWELNQERRGKPERIYVSSEHKGRKVTALCWDTAALRVFVGDHVGKVSAIKINTSKQGKAAAAFVMFPVQIVTTVDSRVVQLDYMDGRLLISSLTRTYLCDTEREKFWKVGNKERDGEYGACFFPVGKGGGSQLPLIYCARPGSRMWEVNFEGEVLSTHQFKQLLSSPPLPLITLRSDPQYNASSCSPQSLSFPKLLYLTDHCVMTWTEKGIYIFIPQSVQVLLWSEIKDIQDITVFKNELFCLHTYGKVSHLSLLLVERCVERLLRRGFWSLAAKVCCLFQNSIVSCRARKALPLDKLEHLKSQLDLSTQPDVISQLEELISKLEPLGSACSSRRSSISSHESFSVLDSGIYRVISRRGSQSDDDSCSIHSQALSEDERLKEFSAHQEEEQVDLDNVSHASVTVETDRTETFLPFSIPLSFRSPSPLVSLQAVKESVSSFVRKTTEKIGTFHVCPDVKVRQEVKDEEQPHEVTASIAAYPQEEDKNIVEQSQPPEVDQLRDLKVATVEAIVKLQDPLILLEPQCLKEVLQEWFLYLEETFAFREPSISDDSSSITDDGLSIKQDKTMFAEEQSEGLEENIELPQNNEVHVDKGESGALEYNMEKNEASEAHAGKTVCENDATAKETLDHSFRVFIQSYFFLLDLKRLKDFIIINYANSPNIWETYIEGLKELTHSSPVTSAMENGDMLKTLKLLNDLRPWDSPLLLAHVQRLYEKFGETALRPLIKFYPSILPSDIMQLCRHHPAHFLAYLDSLVKSKPEDKRASLLRSLLQPESLRLDWLEWAVSYDAPQKANTVDAEGNPSPRSHLFTWGYSQLILLLIKLPADFVTKEKMADICKSHGFWPGYLSLCLEMDRRKEAFTNIVHLDDMNLLDEEHDSLPETMDEWKFLLHLAQSHSTGPHHAGAQNGNTVSNGSSDWSNCITVENIALLLAKVIGPDNALPLLQECGLTVELSDRFTRVCEILRIAEKRQRALIQSMLERCDRFLWSQQT</sequence>
<dbReference type="GO" id="GO:0048066">
    <property type="term" value="P:developmental pigmentation"/>
    <property type="evidence" value="ECO:0007669"/>
    <property type="project" value="TreeGrafter"/>
</dbReference>
<dbReference type="PIRSF" id="PIRSF037475">
    <property type="entry name" value="BLOC-2_complex_Hps5"/>
    <property type="match status" value="1"/>
</dbReference>
<evidence type="ECO:0000256" key="3">
    <source>
        <dbReference type="ARBA" id="ARBA00022490"/>
    </source>
</evidence>
<evidence type="ECO:0000259" key="7">
    <source>
        <dbReference type="Pfam" id="PF23756"/>
    </source>
</evidence>
<dbReference type="STRING" id="8496.A0A151MC52"/>
<dbReference type="EMBL" id="AKHW03006283">
    <property type="protein sequence ID" value="KYO22118.1"/>
    <property type="molecule type" value="Genomic_DNA"/>
</dbReference>
<dbReference type="AlphaFoldDB" id="A0A151MC52"/>
<evidence type="ECO:0000256" key="4">
    <source>
        <dbReference type="ARBA" id="ARBA00022553"/>
    </source>
</evidence>